<dbReference type="GO" id="GO:0016705">
    <property type="term" value="F:oxidoreductase activity, acting on paired donors, with incorporation or reduction of molecular oxygen"/>
    <property type="evidence" value="ECO:0007669"/>
    <property type="project" value="InterPro"/>
</dbReference>
<evidence type="ECO:0000256" key="7">
    <source>
        <dbReference type="SAM" id="Phobius"/>
    </source>
</evidence>
<dbReference type="GO" id="GO:0020037">
    <property type="term" value="F:heme binding"/>
    <property type="evidence" value="ECO:0007669"/>
    <property type="project" value="InterPro"/>
</dbReference>
<dbReference type="Proteomes" id="UP000613401">
    <property type="component" value="Unassembled WGS sequence"/>
</dbReference>
<dbReference type="InterPro" id="IPR036396">
    <property type="entry name" value="Cyt_P450_sf"/>
</dbReference>
<dbReference type="Pfam" id="PF00067">
    <property type="entry name" value="p450"/>
    <property type="match status" value="1"/>
</dbReference>
<evidence type="ECO:0000313" key="9">
    <source>
        <dbReference type="Proteomes" id="UP000613401"/>
    </source>
</evidence>
<keyword evidence="6 8" id="KW-0503">Monooxygenase</keyword>
<comment type="caution">
    <text evidence="8">The sequence shown here is derived from an EMBL/GenBank/DDBJ whole genome shotgun (WGS) entry which is preliminary data.</text>
</comment>
<keyword evidence="6" id="KW-0560">Oxidoreductase</keyword>
<dbReference type="GO" id="GO:0005506">
    <property type="term" value="F:iron ion binding"/>
    <property type="evidence" value="ECO:0007669"/>
    <property type="project" value="InterPro"/>
</dbReference>
<dbReference type="InterPro" id="IPR017972">
    <property type="entry name" value="Cyt_P450_CS"/>
</dbReference>
<keyword evidence="9" id="KW-1185">Reference proteome</keyword>
<evidence type="ECO:0000256" key="5">
    <source>
        <dbReference type="PIRSR" id="PIRSR602401-1"/>
    </source>
</evidence>
<keyword evidence="7" id="KW-0472">Membrane</keyword>
<dbReference type="PRINTS" id="PR00385">
    <property type="entry name" value="P450"/>
</dbReference>
<feature type="transmembrane region" description="Helical" evidence="7">
    <location>
        <begin position="82"/>
        <end position="101"/>
    </location>
</feature>
<dbReference type="SUPFAM" id="SSF48264">
    <property type="entry name" value="Cytochrome P450"/>
    <property type="match status" value="1"/>
</dbReference>
<feature type="transmembrane region" description="Helical" evidence="7">
    <location>
        <begin position="51"/>
        <end position="70"/>
    </location>
</feature>
<dbReference type="RefSeq" id="XP_045265415.1">
    <property type="nucleotide sequence ID" value="XM_045406032.1"/>
</dbReference>
<dbReference type="GO" id="GO:0004497">
    <property type="term" value="F:monooxygenase activity"/>
    <property type="evidence" value="ECO:0007669"/>
    <property type="project" value="UniProtKB-KW"/>
</dbReference>
<organism evidence="8 9">
    <name type="scientific">Colletotrichum gloeosporioides</name>
    <name type="common">Anthracnose fungus</name>
    <name type="synonym">Glomerella cingulata</name>
    <dbReference type="NCBI Taxonomy" id="474922"/>
    <lineage>
        <taxon>Eukaryota</taxon>
        <taxon>Fungi</taxon>
        <taxon>Dikarya</taxon>
        <taxon>Ascomycota</taxon>
        <taxon>Pezizomycotina</taxon>
        <taxon>Sordariomycetes</taxon>
        <taxon>Hypocreomycetidae</taxon>
        <taxon>Glomerellales</taxon>
        <taxon>Glomerellaceae</taxon>
        <taxon>Colletotrichum</taxon>
        <taxon>Colletotrichum gloeosporioides species complex</taxon>
    </lineage>
</organism>
<accession>A0A8H4FLF8</accession>
<feature type="binding site" description="axial binding residue" evidence="5">
    <location>
        <position position="501"/>
    </location>
    <ligand>
        <name>heme</name>
        <dbReference type="ChEBI" id="CHEBI:30413"/>
    </ligand>
    <ligandPart>
        <name>Fe</name>
        <dbReference type="ChEBI" id="CHEBI:18248"/>
    </ligandPart>
</feature>
<keyword evidence="4 5" id="KW-0408">Iron</keyword>
<evidence type="ECO:0000256" key="4">
    <source>
        <dbReference type="ARBA" id="ARBA00023004"/>
    </source>
</evidence>
<dbReference type="GeneID" id="69013167"/>
<keyword evidence="7" id="KW-0812">Transmembrane</keyword>
<dbReference type="InterPro" id="IPR001128">
    <property type="entry name" value="Cyt_P450"/>
</dbReference>
<dbReference type="PRINTS" id="PR00463">
    <property type="entry name" value="EP450I"/>
</dbReference>
<sequence length="555" mass="62643">MIMVIPRGEKATVEKARKKGIKRQKSVGEHNVFSKCPYQLLFLDAPAKNDAMIAVLLSFALILIILEPLIRYLRDQKRLRRFPNATYLSGISNIPFMILRYRGFRSREVHRAHQQHPVLRLGPNTVSFSSPAAIRAIYGHATPCAKGGSYENTLTPHAGLIEVIDKQDHATKRRILSNAFATRNLEQWEFKVADKVRRLARQFDHACAEEGAAAVVDFRKWANLFTVEAIVHIALSQRLGCLERGDDLVRITLSGGDEKTVPFIEGLHAPRRALSMIVWSPWCRRVKPVLEGISGLFGTGRQLGEDFNELLECLVRDRVLKHEAGEKLDDLATCLFQDKAGQARNLQFAEIQGQMSTLLDAGSDTTAIALTHVMYFLLKNPHMFTRLREEIDLHAAIDTDGVATYASVKNLPYLRACLDESLRLFPPVCTGLHRVTPPEGYEIDGHWIAGGTVVAVPIYTAHRNPAFFPEPERYAPERWLSDKARDAQASFMPFSAGARGCIGRNITYIEQMMLLASLVRRYDFGFDDEGFELAHEEAFNLWPGSMRLRIQRRLV</sequence>
<evidence type="ECO:0000256" key="1">
    <source>
        <dbReference type="ARBA" id="ARBA00001971"/>
    </source>
</evidence>
<evidence type="ECO:0000256" key="3">
    <source>
        <dbReference type="ARBA" id="ARBA00022723"/>
    </source>
</evidence>
<name>A0A8H4FLF8_COLGL</name>
<dbReference type="CDD" id="cd11061">
    <property type="entry name" value="CYP67-like"/>
    <property type="match status" value="1"/>
</dbReference>
<keyword evidence="3 5" id="KW-0479">Metal-binding</keyword>
<evidence type="ECO:0000313" key="8">
    <source>
        <dbReference type="EMBL" id="KAF3806256.1"/>
    </source>
</evidence>
<dbReference type="Gene3D" id="1.10.630.10">
    <property type="entry name" value="Cytochrome P450"/>
    <property type="match status" value="1"/>
</dbReference>
<dbReference type="InterPro" id="IPR002401">
    <property type="entry name" value="Cyt_P450_E_grp-I"/>
</dbReference>
<reference evidence="8" key="1">
    <citation type="journal article" date="2020" name="Phytopathology">
        <title>Genome sequence and comparative analysis of Colletotrichum gloeosporioides isolated from Liriodendron leaves.</title>
        <authorList>
            <person name="Fu F.F."/>
            <person name="Hao Z."/>
            <person name="Wang P."/>
            <person name="Lu Y."/>
            <person name="Xue L.J."/>
            <person name="Wei G."/>
            <person name="Tian Y."/>
            <person name="Baishi H."/>
            <person name="Xu H."/>
            <person name="Shi J."/>
            <person name="Cheng T."/>
            <person name="Wang G."/>
            <person name="Yi Y."/>
            <person name="Chen J."/>
        </authorList>
    </citation>
    <scope>NUCLEOTIDE SEQUENCE</scope>
    <source>
        <strain evidence="8">Lc1</strain>
    </source>
</reference>
<dbReference type="PANTHER" id="PTHR24305">
    <property type="entry name" value="CYTOCHROME P450"/>
    <property type="match status" value="1"/>
</dbReference>
<dbReference type="AlphaFoldDB" id="A0A8H4FLF8"/>
<reference evidence="8" key="2">
    <citation type="submission" date="2020-03" db="EMBL/GenBank/DDBJ databases">
        <authorList>
            <person name="Fu F.-F."/>
            <person name="Chen J."/>
        </authorList>
    </citation>
    <scope>NUCLEOTIDE SEQUENCE</scope>
    <source>
        <strain evidence="8">Lc1</strain>
    </source>
</reference>
<dbReference type="InterPro" id="IPR050121">
    <property type="entry name" value="Cytochrome_P450_monoxygenase"/>
</dbReference>
<dbReference type="PANTHER" id="PTHR24305:SF172">
    <property type="entry name" value="P450, PUTATIVE (EUROFUNG)-RELATED"/>
    <property type="match status" value="1"/>
</dbReference>
<comment type="similarity">
    <text evidence="6">Belongs to the cytochrome P450 family.</text>
</comment>
<evidence type="ECO:0000256" key="6">
    <source>
        <dbReference type="RuleBase" id="RU000461"/>
    </source>
</evidence>
<keyword evidence="7" id="KW-1133">Transmembrane helix</keyword>
<protein>
    <submittedName>
        <fullName evidence="8">Cytochrome P450 monooxygenase FCK2</fullName>
    </submittedName>
</protein>
<dbReference type="EMBL" id="WVTB01000036">
    <property type="protein sequence ID" value="KAF3806256.1"/>
    <property type="molecule type" value="Genomic_DNA"/>
</dbReference>
<proteinExistence type="inferred from homology"/>
<dbReference type="PROSITE" id="PS00086">
    <property type="entry name" value="CYTOCHROME_P450"/>
    <property type="match status" value="1"/>
</dbReference>
<gene>
    <name evidence="8" type="ORF">GCG54_00006018</name>
</gene>
<evidence type="ECO:0000256" key="2">
    <source>
        <dbReference type="ARBA" id="ARBA00022617"/>
    </source>
</evidence>
<keyword evidence="2 5" id="KW-0349">Heme</keyword>
<comment type="cofactor">
    <cofactor evidence="1 5">
        <name>heme</name>
        <dbReference type="ChEBI" id="CHEBI:30413"/>
    </cofactor>
</comment>